<dbReference type="OrthoDB" id="50465at2157"/>
<reference evidence="2 5" key="2">
    <citation type="submission" date="2020-08" db="EMBL/GenBank/DDBJ databases">
        <title>Genomic Encyclopedia of Type Strains, Phase IV (KMG-IV): sequencing the most valuable type-strain genomes for metagenomic binning, comparative biology and taxonomic classification.</title>
        <authorList>
            <person name="Goeker M."/>
        </authorList>
    </citation>
    <scope>NUCLEOTIDE SEQUENCE [LARGE SCALE GENOMIC DNA]</scope>
    <source>
        <strain evidence="2 5">DSM 12421</strain>
    </source>
</reference>
<dbReference type="NCBIfam" id="NF038032">
    <property type="entry name" value="CehA_McbA_metalo"/>
    <property type="match status" value="1"/>
</dbReference>
<dbReference type="Proteomes" id="UP000427373">
    <property type="component" value="Chromosome"/>
</dbReference>
<dbReference type="SMART" id="SM00481">
    <property type="entry name" value="POLIIIAc"/>
    <property type="match status" value="1"/>
</dbReference>
<dbReference type="Pfam" id="PF13263">
    <property type="entry name" value="PHP_C"/>
    <property type="match status" value="1"/>
</dbReference>
<dbReference type="InterPro" id="IPR016195">
    <property type="entry name" value="Pol/histidinol_Pase-like"/>
</dbReference>
<sequence>MLKIDFHVHTYYSDGKESPKEMLNYALKVGLNGIAITDHDTSKAHITFKNKFIIPGQEVTTEFGHVVILCNFPPSPPRKISELIDYAKENSCIVFPSHPFDIFRKGIGHKVFNYNFHAIEIFNSKAPKSANKKAEEVAKQLGLPGLANSDSHIKYALGSAYNVVNLSEFNVDEILDNIRKNRIEAVRIGLTVKAKFEIAKWYIQRKLRIEKDTSRIMREV</sequence>
<dbReference type="InterPro" id="IPR003141">
    <property type="entry name" value="Pol/His_phosphatase_N"/>
</dbReference>
<organism evidence="3 4">
    <name type="scientific">Sulfurisphaera ohwakuensis</name>
    <dbReference type="NCBI Taxonomy" id="69656"/>
    <lineage>
        <taxon>Archaea</taxon>
        <taxon>Thermoproteota</taxon>
        <taxon>Thermoprotei</taxon>
        <taxon>Sulfolobales</taxon>
        <taxon>Sulfolobaceae</taxon>
        <taxon>Sulfurisphaera</taxon>
    </lineage>
</organism>
<dbReference type="EMBL" id="JACHFY010000001">
    <property type="protein sequence ID" value="MBB5252565.1"/>
    <property type="molecule type" value="Genomic_DNA"/>
</dbReference>
<dbReference type="Pfam" id="PF02811">
    <property type="entry name" value="PHP"/>
    <property type="match status" value="1"/>
</dbReference>
<dbReference type="InterPro" id="IPR004013">
    <property type="entry name" value="PHP_dom"/>
</dbReference>
<evidence type="ECO:0000313" key="4">
    <source>
        <dbReference type="Proteomes" id="UP000427373"/>
    </source>
</evidence>
<reference evidence="3 4" key="1">
    <citation type="submission" date="2019-10" db="EMBL/GenBank/DDBJ databases">
        <title>Genome Sequences from Six Type Strain Members of the Archaeal Family Sulfolobaceae: Acidianus ambivalens, Acidianus infernus, Metallosphaera prunae, Stygiolobus azoricus, Sulfolobus metallicus, and Sulfurisphaera ohwakuensis.</title>
        <authorList>
            <person name="Counts J.A."/>
            <person name="Kelly R.M."/>
        </authorList>
    </citation>
    <scope>NUCLEOTIDE SEQUENCE [LARGE SCALE GENOMIC DNA]</scope>
    <source>
        <strain evidence="3 4">TA-1</strain>
    </source>
</reference>
<accession>A0A650CGH5</accession>
<proteinExistence type="predicted"/>
<dbReference type="GO" id="GO:0035312">
    <property type="term" value="F:5'-3' DNA exonuclease activity"/>
    <property type="evidence" value="ECO:0007669"/>
    <property type="project" value="TreeGrafter"/>
</dbReference>
<dbReference type="Proteomes" id="UP000582213">
    <property type="component" value="Unassembled WGS sequence"/>
</dbReference>
<dbReference type="Gene3D" id="3.20.20.140">
    <property type="entry name" value="Metal-dependent hydrolases"/>
    <property type="match status" value="1"/>
</dbReference>
<evidence type="ECO:0000259" key="1">
    <source>
        <dbReference type="SMART" id="SM00481"/>
    </source>
</evidence>
<dbReference type="GeneID" id="42801026"/>
<dbReference type="PANTHER" id="PTHR42924">
    <property type="entry name" value="EXONUCLEASE"/>
    <property type="match status" value="1"/>
</dbReference>
<dbReference type="CDD" id="cd07432">
    <property type="entry name" value="PHP_HisPPase"/>
    <property type="match status" value="1"/>
</dbReference>
<dbReference type="RefSeq" id="WP_156014529.1">
    <property type="nucleotide sequence ID" value="NZ_CP045484.1"/>
</dbReference>
<gene>
    <name evidence="3" type="ORF">D1869_07225</name>
    <name evidence="2" type="ORF">HNQ62_000283</name>
</gene>
<dbReference type="SUPFAM" id="SSF89550">
    <property type="entry name" value="PHP domain-like"/>
    <property type="match status" value="1"/>
</dbReference>
<evidence type="ECO:0000313" key="5">
    <source>
        <dbReference type="Proteomes" id="UP000582213"/>
    </source>
</evidence>
<dbReference type="PANTHER" id="PTHR42924:SF3">
    <property type="entry name" value="POLYMERASE_HISTIDINOL PHOSPHATASE N-TERMINAL DOMAIN-CONTAINING PROTEIN"/>
    <property type="match status" value="1"/>
</dbReference>
<keyword evidence="4" id="KW-1185">Reference proteome</keyword>
<dbReference type="GO" id="GO:0004534">
    <property type="term" value="F:5'-3' RNA exonuclease activity"/>
    <property type="evidence" value="ECO:0007669"/>
    <property type="project" value="TreeGrafter"/>
</dbReference>
<feature type="domain" description="Polymerase/histidinol phosphatase N-terminal" evidence="1">
    <location>
        <begin position="4"/>
        <end position="63"/>
    </location>
</feature>
<evidence type="ECO:0000313" key="3">
    <source>
        <dbReference type="EMBL" id="QGR16991.1"/>
    </source>
</evidence>
<dbReference type="EMBL" id="CP045484">
    <property type="protein sequence ID" value="QGR16991.1"/>
    <property type="molecule type" value="Genomic_DNA"/>
</dbReference>
<name>A0A650CGH5_SULOH</name>
<dbReference type="AlphaFoldDB" id="A0A650CGH5"/>
<dbReference type="KEGG" id="soh:D1869_07225"/>
<dbReference type="InterPro" id="IPR052018">
    <property type="entry name" value="PHP_domain"/>
</dbReference>
<protein>
    <submittedName>
        <fullName evidence="3">PHP domain-containing protein</fullName>
    </submittedName>
</protein>
<evidence type="ECO:0000313" key="2">
    <source>
        <dbReference type="EMBL" id="MBB5252565.1"/>
    </source>
</evidence>